<proteinExistence type="predicted"/>
<dbReference type="RefSeq" id="WP_344414587.1">
    <property type="nucleotide sequence ID" value="NZ_BAAANN010000004.1"/>
</dbReference>
<organism evidence="2 3">
    <name type="scientific">Amycolatopsis minnesotensis</name>
    <dbReference type="NCBI Taxonomy" id="337894"/>
    <lineage>
        <taxon>Bacteria</taxon>
        <taxon>Bacillati</taxon>
        <taxon>Actinomycetota</taxon>
        <taxon>Actinomycetes</taxon>
        <taxon>Pseudonocardiales</taxon>
        <taxon>Pseudonocardiaceae</taxon>
        <taxon>Amycolatopsis</taxon>
    </lineage>
</organism>
<reference evidence="2 3" key="1">
    <citation type="journal article" date="2019" name="Int. J. Syst. Evol. Microbiol.">
        <title>The Global Catalogue of Microorganisms (GCM) 10K type strain sequencing project: providing services to taxonomists for standard genome sequencing and annotation.</title>
        <authorList>
            <consortium name="The Broad Institute Genomics Platform"/>
            <consortium name="The Broad Institute Genome Sequencing Center for Infectious Disease"/>
            <person name="Wu L."/>
            <person name="Ma J."/>
        </authorList>
    </citation>
    <scope>NUCLEOTIDE SEQUENCE [LARGE SCALE GENOMIC DNA]</scope>
    <source>
        <strain evidence="2 3">JCM 14545</strain>
    </source>
</reference>
<evidence type="ECO:0000256" key="1">
    <source>
        <dbReference type="SAM" id="MobiDB-lite"/>
    </source>
</evidence>
<feature type="compositionally biased region" description="Basic and acidic residues" evidence="1">
    <location>
        <begin position="333"/>
        <end position="346"/>
    </location>
</feature>
<comment type="caution">
    <text evidence="2">The sequence shown here is derived from an EMBL/GenBank/DDBJ whole genome shotgun (WGS) entry which is preliminary data.</text>
</comment>
<dbReference type="SUPFAM" id="SSF140453">
    <property type="entry name" value="EsxAB dimer-like"/>
    <property type="match status" value="1"/>
</dbReference>
<dbReference type="EMBL" id="BAAANN010000004">
    <property type="protein sequence ID" value="GAA1946727.1"/>
    <property type="molecule type" value="Genomic_DNA"/>
</dbReference>
<gene>
    <name evidence="2" type="ORF">GCM10009754_13470</name>
</gene>
<keyword evidence="3" id="KW-1185">Reference proteome</keyword>
<dbReference type="Gene3D" id="1.10.287.1060">
    <property type="entry name" value="ESAT-6-like"/>
    <property type="match status" value="1"/>
</dbReference>
<dbReference type="Proteomes" id="UP001501116">
    <property type="component" value="Unassembled WGS sequence"/>
</dbReference>
<feature type="region of interest" description="Disordered" evidence="1">
    <location>
        <begin position="296"/>
        <end position="355"/>
    </location>
</feature>
<feature type="compositionally biased region" description="Low complexity" evidence="1">
    <location>
        <begin position="301"/>
        <end position="313"/>
    </location>
</feature>
<dbReference type="InterPro" id="IPR036689">
    <property type="entry name" value="ESAT-6-like_sf"/>
</dbReference>
<accession>A0ABN2QAB8</accession>
<name>A0ABN2QAB8_9PSEU</name>
<evidence type="ECO:0000313" key="2">
    <source>
        <dbReference type="EMBL" id="GAA1946727.1"/>
    </source>
</evidence>
<sequence length="355" mass="36531">MSVTTDGDDLRSEASGHLKYLSELASQLGTTDIVAQYFDPVIGRWSDLRAEARRWRAAGEVAGQAATDVDGPLGSLDAVWEGANADAFVAYVREITLAGGAVEDVFVSMADALDEVASGLSQIGRDLTDLMIDTAEVVSESASLPVGGEERARKQLLAAGNAARQLHDSVGDVLEGFAEFCAGVEDGKSTGAGVDLAHRYPDERFVLGEPRPRANPPVAGDSGAGAVGGHLTMYDWAEEESPDTPADGTTPASAAQESPADPGHGAVGDVGHQTAAVPPVDHAPGIAVPEAEVVAPGQPRGAQGAPMMGMVPMGMGGLGQAGAERQRKGKARPQTDPKELFGKPDRVAPPVIGKD</sequence>
<evidence type="ECO:0000313" key="3">
    <source>
        <dbReference type="Proteomes" id="UP001501116"/>
    </source>
</evidence>
<evidence type="ECO:0008006" key="4">
    <source>
        <dbReference type="Google" id="ProtNLM"/>
    </source>
</evidence>
<protein>
    <recommendedName>
        <fullName evidence="4">WXG100 family type VII secretion target</fullName>
    </recommendedName>
</protein>
<feature type="region of interest" description="Disordered" evidence="1">
    <location>
        <begin position="207"/>
        <end position="283"/>
    </location>
</feature>